<dbReference type="EMBL" id="SSOB01000069">
    <property type="protein sequence ID" value="THF72827.1"/>
    <property type="molecule type" value="Genomic_DNA"/>
</dbReference>
<evidence type="ECO:0000256" key="4">
    <source>
        <dbReference type="ARBA" id="ARBA00023139"/>
    </source>
</evidence>
<name>A0A4S4BF95_9BACL</name>
<keyword evidence="8" id="KW-1185">Reference proteome</keyword>
<evidence type="ECO:0000256" key="5">
    <source>
        <dbReference type="ARBA" id="ARBA00023288"/>
    </source>
</evidence>
<comment type="caution">
    <text evidence="7">The sequence shown here is derived from an EMBL/GenBank/DDBJ whole genome shotgun (WGS) entry which is preliminary data.</text>
</comment>
<feature type="signal peptide" evidence="6">
    <location>
        <begin position="1"/>
        <end position="30"/>
    </location>
</feature>
<protein>
    <submittedName>
        <fullName evidence="7">Extracellular solute-binding protein</fullName>
    </submittedName>
</protein>
<evidence type="ECO:0000256" key="6">
    <source>
        <dbReference type="SAM" id="SignalP"/>
    </source>
</evidence>
<keyword evidence="5" id="KW-0449">Lipoprotein</keyword>
<dbReference type="Pfam" id="PF01547">
    <property type="entry name" value="SBP_bac_1"/>
    <property type="match status" value="1"/>
</dbReference>
<dbReference type="CDD" id="cd13580">
    <property type="entry name" value="PBP2_AlgQ_like_1"/>
    <property type="match status" value="1"/>
</dbReference>
<dbReference type="Proteomes" id="UP000310636">
    <property type="component" value="Unassembled WGS sequence"/>
</dbReference>
<dbReference type="PANTHER" id="PTHR43649:SF33">
    <property type="entry name" value="POLYGALACTURONAN_RHAMNOGALACTURONAN-BINDING PROTEIN YTCQ"/>
    <property type="match status" value="1"/>
</dbReference>
<keyword evidence="1" id="KW-1003">Cell membrane</keyword>
<dbReference type="Gene3D" id="3.40.190.10">
    <property type="entry name" value="Periplasmic binding protein-like II"/>
    <property type="match status" value="2"/>
</dbReference>
<gene>
    <name evidence="7" type="ORF">E6C55_31640</name>
</gene>
<evidence type="ECO:0000256" key="1">
    <source>
        <dbReference type="ARBA" id="ARBA00022475"/>
    </source>
</evidence>
<sequence>MKRRGIGLQNKQRGKFGSLFAVLLISSLLAACSNEGNAGPKEEAGGSATEAPTPISIMTTFYGDEPPGPDNVVIKEIEKRTNTKLTITWVSPNSYGEKVNVTLASGDIPDLTLIGDNFSASVRKMAEQGAFWELEPYLKDYANLSAFPQESWDNTRYQDGKIYAIPRVRALSTGMVEVRKDWLDKLGLPVPETMDDLYNVMRAFTYDDPDGNGKQDTVGIVADIASDGLSLGTLSHVLYAFQGAAEGWKLDGNGKLANMMVDSSTRAALEWLRKAYGEGLIHRDFVTLKNSQSRDIVMAGKAGIAFEAISAAWTLTDGIRQNDPNGDMLPLASLTGPSGVPYMHKGRGYNGVFVIPKSVSEEKMKKILEFMDFGASQEGYELGVYGFEGIHYTKEGEFYSQTEQAKKDIVSNLAMGQIFTRFDPYSSAFSAGITADYYNRSKQIVDEIGKISTGNPSEGLYSETWSKYRNDFMKKITDVQVKVIIGQLPLESWDQEVQSLLADPNWTKAMQELNEAYVRKNGK</sequence>
<evidence type="ECO:0000313" key="8">
    <source>
        <dbReference type="Proteomes" id="UP000310636"/>
    </source>
</evidence>
<evidence type="ECO:0000256" key="3">
    <source>
        <dbReference type="ARBA" id="ARBA00023136"/>
    </source>
</evidence>
<feature type="chain" id="PRO_5038503950" evidence="6">
    <location>
        <begin position="31"/>
        <end position="523"/>
    </location>
</feature>
<organism evidence="7 8">
    <name type="scientific">Cohnella fermenti</name>
    <dbReference type="NCBI Taxonomy" id="2565925"/>
    <lineage>
        <taxon>Bacteria</taxon>
        <taxon>Bacillati</taxon>
        <taxon>Bacillota</taxon>
        <taxon>Bacilli</taxon>
        <taxon>Bacillales</taxon>
        <taxon>Paenibacillaceae</taxon>
        <taxon>Cohnella</taxon>
    </lineage>
</organism>
<dbReference type="PROSITE" id="PS51257">
    <property type="entry name" value="PROKAR_LIPOPROTEIN"/>
    <property type="match status" value="1"/>
</dbReference>
<dbReference type="InterPro" id="IPR050490">
    <property type="entry name" value="Bact_solute-bd_prot1"/>
</dbReference>
<keyword evidence="4" id="KW-0564">Palmitate</keyword>
<dbReference type="PANTHER" id="PTHR43649">
    <property type="entry name" value="ARABINOSE-BINDING PROTEIN-RELATED"/>
    <property type="match status" value="1"/>
</dbReference>
<dbReference type="AlphaFoldDB" id="A0A4S4BF95"/>
<evidence type="ECO:0000256" key="2">
    <source>
        <dbReference type="ARBA" id="ARBA00022729"/>
    </source>
</evidence>
<dbReference type="OrthoDB" id="9787283at2"/>
<accession>A0A4S4BF95</accession>
<keyword evidence="2 6" id="KW-0732">Signal</keyword>
<dbReference type="InterPro" id="IPR006059">
    <property type="entry name" value="SBP"/>
</dbReference>
<keyword evidence="3" id="KW-0472">Membrane</keyword>
<dbReference type="SUPFAM" id="SSF53850">
    <property type="entry name" value="Periplasmic binding protein-like II"/>
    <property type="match status" value="1"/>
</dbReference>
<proteinExistence type="predicted"/>
<reference evidence="7 8" key="1">
    <citation type="submission" date="2019-04" db="EMBL/GenBank/DDBJ databases">
        <title>Cohnella sp. nov. isolated from preserved vegetables.</title>
        <authorList>
            <person name="Lin S.-Y."/>
            <person name="Hung M.-H."/>
            <person name="Young C.-C."/>
        </authorList>
    </citation>
    <scope>NUCLEOTIDE SEQUENCE [LARGE SCALE GENOMIC DNA]</scope>
    <source>
        <strain evidence="7 8">CC-MHH1044</strain>
    </source>
</reference>
<evidence type="ECO:0000313" key="7">
    <source>
        <dbReference type="EMBL" id="THF72827.1"/>
    </source>
</evidence>